<dbReference type="AlphaFoldDB" id="A0A655JKF5"/>
<evidence type="ECO:0000313" key="6">
    <source>
        <dbReference type="Proteomes" id="UP000039217"/>
    </source>
</evidence>
<evidence type="ECO:0000313" key="2">
    <source>
        <dbReference type="EMBL" id="CKT75780.1"/>
    </source>
</evidence>
<evidence type="ECO:0000313" key="1">
    <source>
        <dbReference type="EMBL" id="CFE49442.1"/>
    </source>
</evidence>
<gene>
    <name evidence="3" type="ORF">ERS007661_03921</name>
    <name evidence="5" type="ORF">ERS007679_04634</name>
    <name evidence="1" type="ORF">ERS007681_04666</name>
    <name evidence="4" type="ORF">ERS007720_01744</name>
    <name evidence="2" type="ORF">ERS027661_04715</name>
</gene>
<dbReference type="EMBL" id="CSAJ01000187">
    <property type="protein sequence ID" value="COW11826.1"/>
    <property type="molecule type" value="Genomic_DNA"/>
</dbReference>
<reference evidence="6 7" key="1">
    <citation type="submission" date="2015-03" db="EMBL/GenBank/DDBJ databases">
        <authorList>
            <consortium name="Pathogen Informatics"/>
        </authorList>
    </citation>
    <scope>NUCLEOTIDE SEQUENCE [LARGE SCALE GENOMIC DNA]</scope>
    <source>
        <strain evidence="2 10">Bir 187</strain>
        <strain evidence="3 6">D00501624</strain>
        <strain evidence="5 8">G09801536</strain>
        <strain evidence="1 9">G09901357</strain>
        <strain evidence="4 7">M09401471</strain>
    </source>
</reference>
<evidence type="ECO:0000313" key="3">
    <source>
        <dbReference type="EMBL" id="CNW39319.1"/>
    </source>
</evidence>
<dbReference type="Proteomes" id="UP000045842">
    <property type="component" value="Unassembled WGS sequence"/>
</dbReference>
<proteinExistence type="predicted"/>
<dbReference type="Proteomes" id="UP000048289">
    <property type="component" value="Unassembled WGS sequence"/>
</dbReference>
<evidence type="ECO:0000313" key="5">
    <source>
        <dbReference type="EMBL" id="COX07953.1"/>
    </source>
</evidence>
<evidence type="ECO:0000313" key="7">
    <source>
        <dbReference type="Proteomes" id="UP000044938"/>
    </source>
</evidence>
<sequence length="94" mass="10064">MQRLRLSPSRMASDRTACALPVPCRISPTSLPVNIPSTDSATVPRAPVRPSRRAMVAASSYGVAVISHTCWPASRCIWVSSRVPSQILSAMISS</sequence>
<dbReference type="EMBL" id="CQQC01001974">
    <property type="protein sequence ID" value="CNW39319.1"/>
    <property type="molecule type" value="Genomic_DNA"/>
</dbReference>
<evidence type="ECO:0000313" key="10">
    <source>
        <dbReference type="Proteomes" id="UP000049023"/>
    </source>
</evidence>
<dbReference type="Proteomes" id="UP000039217">
    <property type="component" value="Unassembled WGS sequence"/>
</dbReference>
<dbReference type="Proteomes" id="UP000044938">
    <property type="component" value="Unassembled WGS sequence"/>
</dbReference>
<protein>
    <submittedName>
        <fullName evidence="5">Uncharacterized protein</fullName>
    </submittedName>
</protein>
<name>A0A655JKF5_MYCTX</name>
<accession>A0A655JKF5</accession>
<dbReference type="EMBL" id="CFOE01001269">
    <property type="protein sequence ID" value="CFE49442.1"/>
    <property type="molecule type" value="Genomic_DNA"/>
</dbReference>
<evidence type="ECO:0000313" key="8">
    <source>
        <dbReference type="Proteomes" id="UP000045842"/>
    </source>
</evidence>
<dbReference type="EMBL" id="CNFU01001785">
    <property type="protein sequence ID" value="CKT75780.1"/>
    <property type="molecule type" value="Genomic_DNA"/>
</dbReference>
<evidence type="ECO:0000313" key="4">
    <source>
        <dbReference type="EMBL" id="COW11826.1"/>
    </source>
</evidence>
<dbReference type="EMBL" id="CSAD01001344">
    <property type="protein sequence ID" value="COX07953.1"/>
    <property type="molecule type" value="Genomic_DNA"/>
</dbReference>
<dbReference type="Proteomes" id="UP000049023">
    <property type="component" value="Unassembled WGS sequence"/>
</dbReference>
<organism evidence="5 8">
    <name type="scientific">Mycobacterium tuberculosis</name>
    <dbReference type="NCBI Taxonomy" id="1773"/>
    <lineage>
        <taxon>Bacteria</taxon>
        <taxon>Bacillati</taxon>
        <taxon>Actinomycetota</taxon>
        <taxon>Actinomycetes</taxon>
        <taxon>Mycobacteriales</taxon>
        <taxon>Mycobacteriaceae</taxon>
        <taxon>Mycobacterium</taxon>
        <taxon>Mycobacterium tuberculosis complex</taxon>
    </lineage>
</organism>
<evidence type="ECO:0000313" key="9">
    <source>
        <dbReference type="Proteomes" id="UP000048289"/>
    </source>
</evidence>